<accession>C5T6F1</accession>
<dbReference type="Pfam" id="PF01814">
    <property type="entry name" value="Hemerythrin"/>
    <property type="match status" value="1"/>
</dbReference>
<keyword evidence="3" id="KW-0479">Metal-binding</keyword>
<dbReference type="NCBIfam" id="TIGR03652">
    <property type="entry name" value="FeS_repair_RIC"/>
    <property type="match status" value="1"/>
</dbReference>
<dbReference type="Pfam" id="PF04405">
    <property type="entry name" value="ScdA_N"/>
    <property type="match status" value="1"/>
</dbReference>
<feature type="domain" description="Hemerythrin-like" evidence="5">
    <location>
        <begin position="88"/>
        <end position="226"/>
    </location>
</feature>
<evidence type="ECO:0000259" key="5">
    <source>
        <dbReference type="Pfam" id="PF01814"/>
    </source>
</evidence>
<dbReference type="EMBL" id="ACQT01000084">
    <property type="protein sequence ID" value="EER59952.1"/>
    <property type="molecule type" value="Genomic_DNA"/>
</dbReference>
<evidence type="ECO:0000313" key="6">
    <source>
        <dbReference type="EMBL" id="EER59952.1"/>
    </source>
</evidence>
<gene>
    <name evidence="6" type="ORF">AcdelDRAFT_2481</name>
</gene>
<dbReference type="GO" id="GO:0005737">
    <property type="term" value="C:cytoplasm"/>
    <property type="evidence" value="ECO:0007669"/>
    <property type="project" value="UniProtKB-SubCell"/>
</dbReference>
<proteinExistence type="predicted"/>
<evidence type="ECO:0000256" key="3">
    <source>
        <dbReference type="ARBA" id="ARBA00022723"/>
    </source>
</evidence>
<dbReference type="GO" id="GO:0046872">
    <property type="term" value="F:metal ion binding"/>
    <property type="evidence" value="ECO:0007669"/>
    <property type="project" value="UniProtKB-KW"/>
</dbReference>
<comment type="subcellular location">
    <subcellularLocation>
        <location evidence="1">Cytoplasm</location>
    </subcellularLocation>
</comment>
<dbReference type="OrthoDB" id="9797132at2"/>
<keyword evidence="4" id="KW-0408">Iron</keyword>
<dbReference type="NCBIfam" id="NF008221">
    <property type="entry name" value="PRK10992.1"/>
    <property type="match status" value="1"/>
</dbReference>
<comment type="caution">
    <text evidence="6">The sequence shown here is derived from an EMBL/GenBank/DDBJ whole genome shotgun (WGS) entry which is preliminary data.</text>
</comment>
<evidence type="ECO:0000256" key="4">
    <source>
        <dbReference type="ARBA" id="ARBA00023004"/>
    </source>
</evidence>
<dbReference type="Gene3D" id="1.20.120.520">
    <property type="entry name" value="nmb1532 protein domain like"/>
    <property type="match status" value="1"/>
</dbReference>
<organism evidence="6 7">
    <name type="scientific">Acidovorax delafieldii 2AN</name>
    <dbReference type="NCBI Taxonomy" id="573060"/>
    <lineage>
        <taxon>Bacteria</taxon>
        <taxon>Pseudomonadati</taxon>
        <taxon>Pseudomonadota</taxon>
        <taxon>Betaproteobacteria</taxon>
        <taxon>Burkholderiales</taxon>
        <taxon>Comamonadaceae</taxon>
        <taxon>Acidovorax</taxon>
    </lineage>
</organism>
<sequence>MNARLEASAPATAALSADQQIGQIAVQLPGATAVFRRLKLDFCCGGQVPLAAAAAEKGLDVNAVLAELTALQRPSDLPAVSEPGDLVDHILARYHDVHRAQLPELIRMAHRVEAVHRANPDVPAGLGDLLEEIQEELLSHMHKEEAILFPMLKSGGNPFVGQPIGMMRAEHVDHGAALDKLNALTNDATPPAGACNTWRALYAGIAQFGDDLVNHIHLENNVLFPQFEAAPAAAGGCGSSGCACS</sequence>
<dbReference type="RefSeq" id="WP_005797041.1">
    <property type="nucleotide sequence ID" value="NZ_ACQT01000084.1"/>
</dbReference>
<dbReference type="PANTHER" id="PTHR36438:SF1">
    <property type="entry name" value="IRON-SULFUR CLUSTER REPAIR PROTEIN YTFE"/>
    <property type="match status" value="1"/>
</dbReference>
<name>C5T6F1_ACIDE</name>
<protein>
    <recommendedName>
        <fullName evidence="5">Hemerythrin-like domain-containing protein</fullName>
    </recommendedName>
</protein>
<dbReference type="Proteomes" id="UP000003856">
    <property type="component" value="Unassembled WGS sequence"/>
</dbReference>
<evidence type="ECO:0000256" key="2">
    <source>
        <dbReference type="ARBA" id="ARBA00022490"/>
    </source>
</evidence>
<dbReference type="PATRIC" id="fig|573060.9.peg.2615"/>
<dbReference type="InterPro" id="IPR012312">
    <property type="entry name" value="Hemerythrin-like"/>
</dbReference>
<evidence type="ECO:0000313" key="7">
    <source>
        <dbReference type="Proteomes" id="UP000003856"/>
    </source>
</evidence>
<dbReference type="PANTHER" id="PTHR36438">
    <property type="entry name" value="IRON-SULFUR CLUSTER REPAIR PROTEIN YTFE"/>
    <property type="match status" value="1"/>
</dbReference>
<reference evidence="6 7" key="1">
    <citation type="submission" date="2009-05" db="EMBL/GenBank/DDBJ databases">
        <title>The draft genome of Acidovorax delafieldii 2AN.</title>
        <authorList>
            <consortium name="US DOE Joint Genome Institute (JGI-PGF)"/>
            <person name="Lucas S."/>
            <person name="Copeland A."/>
            <person name="Lapidus A."/>
            <person name="Glavina del Rio T."/>
            <person name="Tice H."/>
            <person name="Bruce D."/>
            <person name="Goodwin L."/>
            <person name="Pitluck S."/>
            <person name="Larimer F."/>
            <person name="Land M.L."/>
            <person name="Hauser L."/>
            <person name="Shelobolina E.S."/>
            <person name="Picardal F."/>
            <person name="Roden E."/>
            <person name="Emerson D."/>
        </authorList>
    </citation>
    <scope>NUCLEOTIDE SEQUENCE [LARGE SCALE GENOMIC DNA]</scope>
    <source>
        <strain evidence="6 7">2AN</strain>
    </source>
</reference>
<keyword evidence="2" id="KW-0963">Cytoplasm</keyword>
<evidence type="ECO:0000256" key="1">
    <source>
        <dbReference type="ARBA" id="ARBA00004496"/>
    </source>
</evidence>
<dbReference type="AlphaFoldDB" id="C5T6F1"/>
<dbReference type="InterPro" id="IPR019903">
    <property type="entry name" value="RIC_family"/>
</dbReference>
<keyword evidence="7" id="KW-1185">Reference proteome</keyword>